<dbReference type="GO" id="GO:0016705">
    <property type="term" value="F:oxidoreductase activity, acting on paired donors, with incorporation or reduction of molecular oxygen"/>
    <property type="evidence" value="ECO:0007669"/>
    <property type="project" value="InterPro"/>
</dbReference>
<dbReference type="AlphaFoldDB" id="A0AAD4G825"/>
<dbReference type="InterPro" id="IPR001128">
    <property type="entry name" value="Cyt_P450"/>
</dbReference>
<gene>
    <name evidence="1" type="ORF">L210DRAFT_3369703</name>
</gene>
<comment type="caution">
    <text evidence="1">The sequence shown here is derived from an EMBL/GenBank/DDBJ whole genome shotgun (WGS) entry which is preliminary data.</text>
</comment>
<reference evidence="1" key="2">
    <citation type="journal article" date="2020" name="Nat. Commun.">
        <title>Large-scale genome sequencing of mycorrhizal fungi provides insights into the early evolution of symbiotic traits.</title>
        <authorList>
            <person name="Miyauchi S."/>
            <person name="Kiss E."/>
            <person name="Kuo A."/>
            <person name="Drula E."/>
            <person name="Kohler A."/>
            <person name="Sanchez-Garcia M."/>
            <person name="Morin E."/>
            <person name="Andreopoulos B."/>
            <person name="Barry K.W."/>
            <person name="Bonito G."/>
            <person name="Buee M."/>
            <person name="Carver A."/>
            <person name="Chen C."/>
            <person name="Cichocki N."/>
            <person name="Clum A."/>
            <person name="Culley D."/>
            <person name="Crous P.W."/>
            <person name="Fauchery L."/>
            <person name="Girlanda M."/>
            <person name="Hayes R.D."/>
            <person name="Keri Z."/>
            <person name="LaButti K."/>
            <person name="Lipzen A."/>
            <person name="Lombard V."/>
            <person name="Magnuson J."/>
            <person name="Maillard F."/>
            <person name="Murat C."/>
            <person name="Nolan M."/>
            <person name="Ohm R.A."/>
            <person name="Pangilinan J."/>
            <person name="Pereira M.F."/>
            <person name="Perotto S."/>
            <person name="Peter M."/>
            <person name="Pfister S."/>
            <person name="Riley R."/>
            <person name="Sitrit Y."/>
            <person name="Stielow J.B."/>
            <person name="Szollosi G."/>
            <person name="Zifcakova L."/>
            <person name="Stursova M."/>
            <person name="Spatafora J.W."/>
            <person name="Tedersoo L."/>
            <person name="Vaario L.M."/>
            <person name="Yamada A."/>
            <person name="Yan M."/>
            <person name="Wang P."/>
            <person name="Xu J."/>
            <person name="Bruns T."/>
            <person name="Baldrian P."/>
            <person name="Vilgalys R."/>
            <person name="Dunand C."/>
            <person name="Henrissat B."/>
            <person name="Grigoriev I.V."/>
            <person name="Hibbett D."/>
            <person name="Nagy L.G."/>
            <person name="Martin F.M."/>
        </authorList>
    </citation>
    <scope>NUCLEOTIDE SEQUENCE</scope>
    <source>
        <strain evidence="1">BED1</strain>
    </source>
</reference>
<keyword evidence="2" id="KW-1185">Reference proteome</keyword>
<dbReference type="InterPro" id="IPR036396">
    <property type="entry name" value="Cyt_P450_sf"/>
</dbReference>
<evidence type="ECO:0000313" key="1">
    <source>
        <dbReference type="EMBL" id="KAF8429382.1"/>
    </source>
</evidence>
<name>A0AAD4G825_BOLED</name>
<feature type="non-terminal residue" evidence="1">
    <location>
        <position position="1"/>
    </location>
</feature>
<dbReference type="Proteomes" id="UP001194468">
    <property type="component" value="Unassembled WGS sequence"/>
</dbReference>
<evidence type="ECO:0000313" key="2">
    <source>
        <dbReference type="Proteomes" id="UP001194468"/>
    </source>
</evidence>
<proteinExistence type="predicted"/>
<organism evidence="1 2">
    <name type="scientific">Boletus edulis BED1</name>
    <dbReference type="NCBI Taxonomy" id="1328754"/>
    <lineage>
        <taxon>Eukaryota</taxon>
        <taxon>Fungi</taxon>
        <taxon>Dikarya</taxon>
        <taxon>Basidiomycota</taxon>
        <taxon>Agaricomycotina</taxon>
        <taxon>Agaricomycetes</taxon>
        <taxon>Agaricomycetidae</taxon>
        <taxon>Boletales</taxon>
        <taxon>Boletineae</taxon>
        <taxon>Boletaceae</taxon>
        <taxon>Boletoideae</taxon>
        <taxon>Boletus</taxon>
    </lineage>
</organism>
<dbReference type="SUPFAM" id="SSF48264">
    <property type="entry name" value="Cytochrome P450"/>
    <property type="match status" value="1"/>
</dbReference>
<feature type="non-terminal residue" evidence="1">
    <location>
        <position position="70"/>
    </location>
</feature>
<dbReference type="GO" id="GO:0004497">
    <property type="term" value="F:monooxygenase activity"/>
    <property type="evidence" value="ECO:0007669"/>
    <property type="project" value="InterPro"/>
</dbReference>
<dbReference type="GO" id="GO:0005506">
    <property type="term" value="F:iron ion binding"/>
    <property type="evidence" value="ECO:0007669"/>
    <property type="project" value="InterPro"/>
</dbReference>
<dbReference type="Pfam" id="PF00067">
    <property type="entry name" value="p450"/>
    <property type="match status" value="1"/>
</dbReference>
<accession>A0AAD4G825</accession>
<evidence type="ECO:0008006" key="3">
    <source>
        <dbReference type="Google" id="ProtNLM"/>
    </source>
</evidence>
<reference evidence="1" key="1">
    <citation type="submission" date="2019-10" db="EMBL/GenBank/DDBJ databases">
        <authorList>
            <consortium name="DOE Joint Genome Institute"/>
            <person name="Kuo A."/>
            <person name="Miyauchi S."/>
            <person name="Kiss E."/>
            <person name="Drula E."/>
            <person name="Kohler A."/>
            <person name="Sanchez-Garcia M."/>
            <person name="Andreopoulos B."/>
            <person name="Barry K.W."/>
            <person name="Bonito G."/>
            <person name="Buee M."/>
            <person name="Carver A."/>
            <person name="Chen C."/>
            <person name="Cichocki N."/>
            <person name="Clum A."/>
            <person name="Culley D."/>
            <person name="Crous P.W."/>
            <person name="Fauchery L."/>
            <person name="Girlanda M."/>
            <person name="Hayes R."/>
            <person name="Keri Z."/>
            <person name="LaButti K."/>
            <person name="Lipzen A."/>
            <person name="Lombard V."/>
            <person name="Magnuson J."/>
            <person name="Maillard F."/>
            <person name="Morin E."/>
            <person name="Murat C."/>
            <person name="Nolan M."/>
            <person name="Ohm R."/>
            <person name="Pangilinan J."/>
            <person name="Pereira M."/>
            <person name="Perotto S."/>
            <person name="Peter M."/>
            <person name="Riley R."/>
            <person name="Sitrit Y."/>
            <person name="Stielow B."/>
            <person name="Szollosi G."/>
            <person name="Zifcakova L."/>
            <person name="Stursova M."/>
            <person name="Spatafora J.W."/>
            <person name="Tedersoo L."/>
            <person name="Vaario L.-M."/>
            <person name="Yamada A."/>
            <person name="Yan M."/>
            <person name="Wang P."/>
            <person name="Xu J."/>
            <person name="Bruns T."/>
            <person name="Baldrian P."/>
            <person name="Vilgalys R."/>
            <person name="Henrissat B."/>
            <person name="Grigoriev I.V."/>
            <person name="Hibbett D."/>
            <person name="Nagy L.G."/>
            <person name="Martin F.M."/>
        </authorList>
    </citation>
    <scope>NUCLEOTIDE SEQUENCE</scope>
    <source>
        <strain evidence="1">BED1</strain>
    </source>
</reference>
<dbReference type="Gene3D" id="1.10.630.10">
    <property type="entry name" value="Cytochrome P450"/>
    <property type="match status" value="1"/>
</dbReference>
<dbReference type="GO" id="GO:0020037">
    <property type="term" value="F:heme binding"/>
    <property type="evidence" value="ECO:0007669"/>
    <property type="project" value="InterPro"/>
</dbReference>
<dbReference type="EMBL" id="WHUW01000068">
    <property type="protein sequence ID" value="KAF8429382.1"/>
    <property type="molecule type" value="Genomic_DNA"/>
</dbReference>
<protein>
    <recommendedName>
        <fullName evidence="3">Cytochrome P450</fullName>
    </recommendedName>
</protein>
<sequence>LMSFLGGPKGCIGYRFSIVEMKALLFTLIRAFEFELAVPVSEIVPKSEIVQRPVLRGDPEKKIQLPLLIK</sequence>